<dbReference type="AlphaFoldDB" id="A0A1I5E7X7"/>
<feature type="domain" description="YMGG-like Gly-zipper" evidence="3">
    <location>
        <begin position="67"/>
        <end position="107"/>
    </location>
</feature>
<accession>A0A1I5E7X7</accession>
<dbReference type="Pfam" id="PF13441">
    <property type="entry name" value="Gly-zipper_YMGG"/>
    <property type="match status" value="1"/>
</dbReference>
<feature type="signal peptide" evidence="2">
    <location>
        <begin position="1"/>
        <end position="19"/>
    </location>
</feature>
<evidence type="ECO:0000259" key="3">
    <source>
        <dbReference type="Pfam" id="PF13441"/>
    </source>
</evidence>
<keyword evidence="5" id="KW-1185">Reference proteome</keyword>
<dbReference type="Proteomes" id="UP000183107">
    <property type="component" value="Unassembled WGS sequence"/>
</dbReference>
<gene>
    <name evidence="4" type="ORF">SAMN05216386_2533</name>
</gene>
<sequence length="194" mass="19291">MHKLLRLSPLLAISLVACTSIPTGPSMTVLPGSGRSFDQFRHDDYSCREFAHEQTGGSSPDRASISSGATSAAVGAGLGAAAGAAMGGGRGAAIGAGLGLLAGALTGTRAAEASGSTSQQRYDMRYAQCMYGKGHRVPIGGQVTDGAYGNGGNPNPYTNAPSPAYSPPPTGSGGSVQPPRPPPPPGIPPPPPPR</sequence>
<protein>
    <recommendedName>
        <fullName evidence="3">YMGG-like Gly-zipper domain-containing protein</fullName>
    </recommendedName>
</protein>
<evidence type="ECO:0000313" key="5">
    <source>
        <dbReference type="Proteomes" id="UP000183107"/>
    </source>
</evidence>
<dbReference type="InterPro" id="IPR027367">
    <property type="entry name" value="Gly-zipper_YMGG"/>
</dbReference>
<evidence type="ECO:0000256" key="2">
    <source>
        <dbReference type="SAM" id="SignalP"/>
    </source>
</evidence>
<feature type="compositionally biased region" description="Pro residues" evidence="1">
    <location>
        <begin position="178"/>
        <end position="194"/>
    </location>
</feature>
<reference evidence="5" key="1">
    <citation type="submission" date="2016-10" db="EMBL/GenBank/DDBJ databases">
        <authorList>
            <person name="Varghese N."/>
        </authorList>
    </citation>
    <scope>NUCLEOTIDE SEQUENCE [LARGE SCALE GENOMIC DNA]</scope>
    <source>
        <strain evidence="5">Nsp8</strain>
    </source>
</reference>
<name>A0A1I5E7X7_9PROT</name>
<evidence type="ECO:0000256" key="1">
    <source>
        <dbReference type="SAM" id="MobiDB-lite"/>
    </source>
</evidence>
<keyword evidence="2" id="KW-0732">Signal</keyword>
<proteinExistence type="predicted"/>
<evidence type="ECO:0000313" key="4">
    <source>
        <dbReference type="EMBL" id="SFO07406.1"/>
    </source>
</evidence>
<feature type="chain" id="PRO_5010216927" description="YMGG-like Gly-zipper domain-containing protein" evidence="2">
    <location>
        <begin position="20"/>
        <end position="194"/>
    </location>
</feature>
<feature type="region of interest" description="Disordered" evidence="1">
    <location>
        <begin position="142"/>
        <end position="194"/>
    </location>
</feature>
<dbReference type="EMBL" id="FOVJ01000007">
    <property type="protein sequence ID" value="SFO07406.1"/>
    <property type="molecule type" value="Genomic_DNA"/>
</dbReference>
<dbReference type="PROSITE" id="PS51257">
    <property type="entry name" value="PROKAR_LIPOPROTEIN"/>
    <property type="match status" value="1"/>
</dbReference>
<organism evidence="4 5">
    <name type="scientific">Nitrosospira briensis</name>
    <dbReference type="NCBI Taxonomy" id="35799"/>
    <lineage>
        <taxon>Bacteria</taxon>
        <taxon>Pseudomonadati</taxon>
        <taxon>Pseudomonadota</taxon>
        <taxon>Betaproteobacteria</taxon>
        <taxon>Nitrosomonadales</taxon>
        <taxon>Nitrosomonadaceae</taxon>
        <taxon>Nitrosospira</taxon>
    </lineage>
</organism>